<organism evidence="1 2">
    <name type="scientific">Clostridium manihotivorum</name>
    <dbReference type="NCBI Taxonomy" id="2320868"/>
    <lineage>
        <taxon>Bacteria</taxon>
        <taxon>Bacillati</taxon>
        <taxon>Bacillota</taxon>
        <taxon>Clostridia</taxon>
        <taxon>Eubacteriales</taxon>
        <taxon>Clostridiaceae</taxon>
        <taxon>Clostridium</taxon>
    </lineage>
</organism>
<protein>
    <submittedName>
        <fullName evidence="1">Uncharacterized protein</fullName>
    </submittedName>
</protein>
<dbReference type="KEGG" id="cmah:C1I91_00755"/>
<evidence type="ECO:0000313" key="1">
    <source>
        <dbReference type="EMBL" id="QAA30328.1"/>
    </source>
</evidence>
<dbReference type="Proteomes" id="UP000286268">
    <property type="component" value="Chromosome"/>
</dbReference>
<evidence type="ECO:0000313" key="2">
    <source>
        <dbReference type="Proteomes" id="UP000286268"/>
    </source>
</evidence>
<accession>A0A410DMN3</accession>
<dbReference type="EMBL" id="CP025746">
    <property type="protein sequence ID" value="QAA30328.1"/>
    <property type="molecule type" value="Genomic_DNA"/>
</dbReference>
<keyword evidence="2" id="KW-1185">Reference proteome</keyword>
<gene>
    <name evidence="1" type="ORF">C1I91_00755</name>
</gene>
<dbReference type="AlphaFoldDB" id="A0A410DMN3"/>
<proteinExistence type="predicted"/>
<name>A0A410DMN3_9CLOT</name>
<reference evidence="1 2" key="1">
    <citation type="submission" date="2018-01" db="EMBL/GenBank/DDBJ databases">
        <title>Genome Sequencing and Assembly of Anaerobacter polyendosporus strain CT4.</title>
        <authorList>
            <person name="Tachaapaikoon C."/>
            <person name="Sutheeworapong S."/>
            <person name="Jenjaroenpun P."/>
            <person name="Wongsurawat T."/>
            <person name="Nookeaw I."/>
            <person name="Cheawchanlertfa P."/>
            <person name="Kosugi A."/>
            <person name="Cheevadhanarak S."/>
            <person name="Ratanakhanokchai K."/>
        </authorList>
    </citation>
    <scope>NUCLEOTIDE SEQUENCE [LARGE SCALE GENOMIC DNA]</scope>
    <source>
        <strain evidence="1 2">CT4</strain>
    </source>
</reference>
<sequence>MNIIDEYRFNKARCEILKLDIKTYENDYVNLGDTKERLDTLERLNSAYKATLDFISAFESAYDLLTDDEKYYIVEHYYNEKPQKDIALYYLSNPEKILNISPYKTLSDKTLNLITIIRYLTNFNKSIMKKLERIK</sequence>
<dbReference type="RefSeq" id="WP_128210779.1">
    <property type="nucleotide sequence ID" value="NZ_CP025746.1"/>
</dbReference>